<dbReference type="EMBL" id="JBIAMX010000015">
    <property type="protein sequence ID" value="MFF0545547.1"/>
    <property type="molecule type" value="Genomic_DNA"/>
</dbReference>
<keyword evidence="1" id="KW-0732">Signal</keyword>
<proteinExistence type="predicted"/>
<feature type="chain" id="PRO_5045498569" description="AMIN-like domain-containing protein" evidence="1">
    <location>
        <begin position="25"/>
        <end position="179"/>
    </location>
</feature>
<feature type="signal peptide" evidence="1">
    <location>
        <begin position="1"/>
        <end position="24"/>
    </location>
</feature>
<evidence type="ECO:0000313" key="3">
    <source>
        <dbReference type="EMBL" id="MFF0545547.1"/>
    </source>
</evidence>
<name>A0ABW6PT00_9NOCA</name>
<dbReference type="Proteomes" id="UP001601444">
    <property type="component" value="Unassembled WGS sequence"/>
</dbReference>
<protein>
    <recommendedName>
        <fullName evidence="2">AMIN-like domain-containing protein</fullName>
    </recommendedName>
</protein>
<comment type="caution">
    <text evidence="3">The sequence shown here is derived from an EMBL/GenBank/DDBJ whole genome shotgun (WGS) entry which is preliminary data.</text>
</comment>
<dbReference type="InterPro" id="IPR056303">
    <property type="entry name" value="AMIN-like"/>
</dbReference>
<evidence type="ECO:0000313" key="4">
    <source>
        <dbReference type="Proteomes" id="UP001601444"/>
    </source>
</evidence>
<accession>A0ABW6PT00</accession>
<evidence type="ECO:0000259" key="2">
    <source>
        <dbReference type="Pfam" id="PF24837"/>
    </source>
</evidence>
<keyword evidence="4" id="KW-1185">Reference proteome</keyword>
<dbReference type="Pfam" id="PF24837">
    <property type="entry name" value="AMIN-like"/>
    <property type="match status" value="1"/>
</dbReference>
<evidence type="ECO:0000256" key="1">
    <source>
        <dbReference type="SAM" id="SignalP"/>
    </source>
</evidence>
<gene>
    <name evidence="3" type="ORF">ACFYTF_22185</name>
</gene>
<feature type="domain" description="AMIN-like" evidence="2">
    <location>
        <begin position="47"/>
        <end position="177"/>
    </location>
</feature>
<reference evidence="3 4" key="1">
    <citation type="submission" date="2024-10" db="EMBL/GenBank/DDBJ databases">
        <title>The Natural Products Discovery Center: Release of the First 8490 Sequenced Strains for Exploring Actinobacteria Biosynthetic Diversity.</title>
        <authorList>
            <person name="Kalkreuter E."/>
            <person name="Kautsar S.A."/>
            <person name="Yang D."/>
            <person name="Bader C.D."/>
            <person name="Teijaro C.N."/>
            <person name="Fluegel L."/>
            <person name="Davis C.M."/>
            <person name="Simpson J.R."/>
            <person name="Lauterbach L."/>
            <person name="Steele A.D."/>
            <person name="Gui C."/>
            <person name="Meng S."/>
            <person name="Li G."/>
            <person name="Viehrig K."/>
            <person name="Ye F."/>
            <person name="Su P."/>
            <person name="Kiefer A.F."/>
            <person name="Nichols A."/>
            <person name="Cepeda A.J."/>
            <person name="Yan W."/>
            <person name="Fan B."/>
            <person name="Jiang Y."/>
            <person name="Adhikari A."/>
            <person name="Zheng C.-J."/>
            <person name="Schuster L."/>
            <person name="Cowan T.M."/>
            <person name="Smanski M.J."/>
            <person name="Chevrette M.G."/>
            <person name="De Carvalho L.P.S."/>
            <person name="Shen B."/>
        </authorList>
    </citation>
    <scope>NUCLEOTIDE SEQUENCE [LARGE SCALE GENOMIC DNA]</scope>
    <source>
        <strain evidence="3 4">NPDC004045</strain>
    </source>
</reference>
<dbReference type="RefSeq" id="WP_387701992.1">
    <property type="nucleotide sequence ID" value="NZ_JBIAMX010000015.1"/>
</dbReference>
<organism evidence="3 4">
    <name type="scientific">Nocardia thailandica</name>
    <dbReference type="NCBI Taxonomy" id="257275"/>
    <lineage>
        <taxon>Bacteria</taxon>
        <taxon>Bacillati</taxon>
        <taxon>Actinomycetota</taxon>
        <taxon>Actinomycetes</taxon>
        <taxon>Mycobacteriales</taxon>
        <taxon>Nocardiaceae</taxon>
        <taxon>Nocardia</taxon>
    </lineage>
</organism>
<sequence length="179" mass="18501">MGRVLLLLLSVSLGTLLSAAPAAADPGSCEVGWGSLDKSDATAGRAPLSDVRAGRHECFDRLVIEVAGPVTGYRAGYVGSVTMDGSGQAVPLRGGAFVQVTVHAPAHDDAGRATYLPADRAEAVPTGGYDTFRQVAWAGSFEGRTTFGIGVRARLPLRVSTLEGPGSGSRVVVDVAHRW</sequence>